<sequence>MQRMRSWFVSLLLVLPGVAGAEEIADPPPPEEEETVNLLPPEGTVQPLPLEGETTEAASVPVDPSTRWASLLRVETSAWALLPRSGMGTDEGYFQVEPTIVFERGEEFGVNLGAPLRLRVWGPKDGGVVRREDWDELSDWGQLVRSLKLGSDNSPLGVWFGKLDSYSLLSGHLVRRYAHRANPNYHPAAGVLTGTLGPVYVEAFSSDVLGARLMGAEAELDVEHVLFGKPKQKGRYTLGLSAVHDWGRAGGRAASVTLAHMDAVAVLLVRPGYEAHVFAGWGGRPGEAGAWGAVVGAGADVLTQTLNMALRLEARRQHGGFRQGFFGPDYELARFQAAGPDGVPLADAPFPDGYSIHGEAVVGWDAVSYGGLYKHLKLSLGAEAFTWGRFDVDGRVAVQLFERALEVALTGLAAGAGKPGARYLGAAEVRWRFLGGKFYALGTGGTLLFPTTEGTLRPGAFASVGLGVDNAR</sequence>
<reference evidence="2 3" key="1">
    <citation type="submission" date="2019-06" db="EMBL/GenBank/DDBJ databases">
        <authorList>
            <person name="Livingstone P."/>
            <person name="Whitworth D."/>
        </authorList>
    </citation>
    <scope>NUCLEOTIDE SEQUENCE [LARGE SCALE GENOMIC DNA]</scope>
    <source>
        <strain evidence="2 3">AM401</strain>
    </source>
</reference>
<dbReference type="AlphaFoldDB" id="A0A540X4E5"/>
<feature type="chain" id="PRO_5021709832" description="Alginate export domain-containing protein" evidence="1">
    <location>
        <begin position="22"/>
        <end position="472"/>
    </location>
</feature>
<name>A0A540X4E5_9BACT</name>
<dbReference type="EMBL" id="VIFM01000029">
    <property type="protein sequence ID" value="TQF16128.1"/>
    <property type="molecule type" value="Genomic_DNA"/>
</dbReference>
<dbReference type="RefSeq" id="WP_141642223.1">
    <property type="nucleotide sequence ID" value="NZ_VIFM01000029.1"/>
</dbReference>
<protein>
    <recommendedName>
        <fullName evidence="4">Alginate export domain-containing protein</fullName>
    </recommendedName>
</protein>
<organism evidence="2 3">
    <name type="scientific">Myxococcus llanfairpwllgwyngyllgogerychwyrndrobwllllantysiliogogogochensis</name>
    <dbReference type="NCBI Taxonomy" id="2590453"/>
    <lineage>
        <taxon>Bacteria</taxon>
        <taxon>Pseudomonadati</taxon>
        <taxon>Myxococcota</taxon>
        <taxon>Myxococcia</taxon>
        <taxon>Myxococcales</taxon>
        <taxon>Cystobacterineae</taxon>
        <taxon>Myxococcaceae</taxon>
        <taxon>Myxococcus</taxon>
    </lineage>
</organism>
<evidence type="ECO:0008006" key="4">
    <source>
        <dbReference type="Google" id="ProtNLM"/>
    </source>
</evidence>
<keyword evidence="3" id="KW-1185">Reference proteome</keyword>
<comment type="caution">
    <text evidence="2">The sequence shown here is derived from an EMBL/GenBank/DDBJ whole genome shotgun (WGS) entry which is preliminary data.</text>
</comment>
<evidence type="ECO:0000313" key="3">
    <source>
        <dbReference type="Proteomes" id="UP000315369"/>
    </source>
</evidence>
<keyword evidence="1" id="KW-0732">Signal</keyword>
<gene>
    <name evidence="2" type="ORF">FJV41_10085</name>
</gene>
<dbReference type="Proteomes" id="UP000315369">
    <property type="component" value="Unassembled WGS sequence"/>
</dbReference>
<feature type="signal peptide" evidence="1">
    <location>
        <begin position="1"/>
        <end position="21"/>
    </location>
</feature>
<evidence type="ECO:0000313" key="2">
    <source>
        <dbReference type="EMBL" id="TQF16128.1"/>
    </source>
</evidence>
<accession>A0A540X4E5</accession>
<proteinExistence type="predicted"/>
<evidence type="ECO:0000256" key="1">
    <source>
        <dbReference type="SAM" id="SignalP"/>
    </source>
</evidence>